<evidence type="ECO:0000313" key="2">
    <source>
        <dbReference type="EMBL" id="TDP29967.1"/>
    </source>
</evidence>
<name>A0A4R6P038_9GAMM</name>
<dbReference type="OrthoDB" id="6238858at2"/>
<reference evidence="2 3" key="1">
    <citation type="submission" date="2019-03" db="EMBL/GenBank/DDBJ databases">
        <title>Freshwater and sediment microbial communities from various areas in North America, analyzing microbe dynamics in response to fracking.</title>
        <authorList>
            <person name="Lamendella R."/>
        </authorList>
    </citation>
    <scope>NUCLEOTIDE SEQUENCE [LARGE SCALE GENOMIC DNA]</scope>
    <source>
        <strain evidence="2 3">18_TX</strain>
    </source>
</reference>
<gene>
    <name evidence="2" type="ORF">DEU29_11668</name>
</gene>
<dbReference type="EMBL" id="SNXI01000016">
    <property type="protein sequence ID" value="TDP29967.1"/>
    <property type="molecule type" value="Genomic_DNA"/>
</dbReference>
<dbReference type="AlphaFoldDB" id="A0A4R6P038"/>
<dbReference type="Proteomes" id="UP000295531">
    <property type="component" value="Unassembled WGS sequence"/>
</dbReference>
<comment type="caution">
    <text evidence="2">The sequence shown here is derived from an EMBL/GenBank/DDBJ whole genome shotgun (WGS) entry which is preliminary data.</text>
</comment>
<proteinExistence type="predicted"/>
<sequence>MVNINGLGIQSVDRYASQAPQRQRVPETANNPEQRENARSAPIVVSVEDSRQRAQRWQQLNTVYDEPPQSSRRALEAYQGVQLSERKEEVKSMFGVDLYA</sequence>
<feature type="region of interest" description="Disordered" evidence="1">
    <location>
        <begin position="1"/>
        <end position="47"/>
    </location>
</feature>
<dbReference type="RefSeq" id="WP_133540400.1">
    <property type="nucleotide sequence ID" value="NZ_SNXI01000016.1"/>
</dbReference>
<protein>
    <submittedName>
        <fullName evidence="2">Uncharacterized protein</fullName>
    </submittedName>
</protein>
<evidence type="ECO:0000313" key="3">
    <source>
        <dbReference type="Proteomes" id="UP000295531"/>
    </source>
</evidence>
<keyword evidence="3" id="KW-1185">Reference proteome</keyword>
<organism evidence="2 3">
    <name type="scientific">Idiomarina aquatica</name>
    <dbReference type="NCBI Taxonomy" id="1327752"/>
    <lineage>
        <taxon>Bacteria</taxon>
        <taxon>Pseudomonadati</taxon>
        <taxon>Pseudomonadota</taxon>
        <taxon>Gammaproteobacteria</taxon>
        <taxon>Alteromonadales</taxon>
        <taxon>Idiomarinaceae</taxon>
        <taxon>Idiomarina</taxon>
    </lineage>
</organism>
<accession>A0A4R6P038</accession>
<evidence type="ECO:0000256" key="1">
    <source>
        <dbReference type="SAM" id="MobiDB-lite"/>
    </source>
</evidence>